<reference key="2">
    <citation type="journal article" date="2000" name="Nature">
        <title>Sequence and analysis of chromosome 3 of the plant Arabidopsis thaliana.</title>
        <authorList>
            <consortium name="European Union Chromosome 3 Arabidopsis Sequencing Consortium"/>
            <consortium name="Institute for Genomic Research"/>
            <consortium name="Kazusa DNA Research Institute"/>
            <person name="Salanoubat M."/>
            <person name="Lemcke K."/>
            <person name="Rieger M."/>
            <person name="Ansorge W."/>
            <person name="Unseld M."/>
            <person name="Fartmann B."/>
            <person name="Valle G."/>
            <person name="Blocker H."/>
            <person name="Perez-Alonso M."/>
            <person name="Obermaier B."/>
            <person name="Delseny M."/>
            <person name="Boutry M."/>
            <person name="Grivell L.A."/>
            <person name="Mache R."/>
            <person name="Puigdomenech P."/>
            <person name="De Simone V."/>
            <person name="Choisne N."/>
            <person name="Artiguenave F."/>
            <person name="Robert C."/>
            <person name="Brottier P."/>
            <person name="Wincker P."/>
            <person name="Cattolico L."/>
            <person name="Weissenbach J."/>
            <person name="Saurin W."/>
            <person name="Quetier F."/>
            <person name="Schafer M."/>
            <person name="Muller-Auer S."/>
            <person name="Gabel C."/>
            <person name="Fuchs M."/>
            <person name="Benes V."/>
            <person name="Wurmbach E."/>
            <person name="Drzonek H."/>
            <person name="Erfle H."/>
            <person name="Jordan N."/>
            <person name="Bangert S."/>
            <person name="Wiedelmann R."/>
            <person name="Kranz H."/>
            <person name="Voss H."/>
            <person name="Holland R."/>
            <person name="Brandt P."/>
            <person name="Nyakatura G."/>
            <person name="Vezzi A."/>
            <person name="D'Angelo M."/>
            <person name="Pallavicini A."/>
            <person name="Toppo S."/>
            <person name="Simionati B."/>
            <person name="Conrad A."/>
            <person name="Hornischer K."/>
            <person name="Kauer G."/>
            <person name="Lohnert T.H."/>
            <person name="Nordsiek G."/>
            <person name="Reichelt J."/>
            <person name="Scharfe M."/>
            <person name="Schon O."/>
            <person name="Bargues M."/>
            <person name="Terol J."/>
            <person name="Climent J."/>
            <person name="Navarro P."/>
            <person name="Collado C."/>
            <person name="Perez-Perez A."/>
            <person name="Ottenwalder B."/>
            <person name="Duchemin D."/>
            <person name="Cooke R."/>
            <person name="Laudie M."/>
            <person name="Berger-Llauro C."/>
            <person name="Purnelle B."/>
            <person name="Masuy D."/>
            <person name="de Haan M."/>
            <person name="Maarse A.C."/>
            <person name="Alcaraz J.P."/>
            <person name="Cottet A."/>
            <person name="Casacuberta E."/>
            <person name="Monfort A."/>
            <person name="Argiriou A."/>
            <person name="flores M."/>
            <person name="Liguori R."/>
            <person name="Vitale D."/>
            <person name="Mannhaupt G."/>
            <person name="Haase D."/>
            <person name="Schoof H."/>
            <person name="Rudd S."/>
            <person name="Zaccaria P."/>
            <person name="Mewes H.W."/>
            <person name="Mayer K.F."/>
            <person name="Kaul S."/>
            <person name="Town C.D."/>
            <person name="Koo H.L."/>
            <person name="Tallon L.J."/>
            <person name="Jenkins J."/>
            <person name="Rooney T."/>
            <person name="Rizzo M."/>
            <person name="Walts A."/>
            <person name="Utterback T."/>
            <person name="Fujii C.Y."/>
            <person name="Shea T.P."/>
            <person name="Creasy T.H."/>
            <person name="Haas B."/>
            <person name="Maiti R."/>
            <person name="Wu D."/>
            <person name="Peterson J."/>
            <person name="Van Aken S."/>
            <person name="Pai G."/>
            <person name="Militscher J."/>
            <person name="Sellers P."/>
            <person name="Gill J.E."/>
            <person name="Feldblyum T.V."/>
            <person name="Preuss D."/>
            <person name="Lin X."/>
            <person name="Nierman W.C."/>
            <person name="Salzberg S.L."/>
            <person name="White O."/>
            <person name="Venter J.C."/>
            <person name="Fraser C.M."/>
            <person name="Kaneko T."/>
            <person name="Nakamura Y."/>
            <person name="Sato S."/>
            <person name="Kato T."/>
            <person name="Asamizu E."/>
            <person name="Sasamoto S."/>
            <person name="Kimura T."/>
            <person name="Idesawa K."/>
            <person name="Kawashima K."/>
            <person name="Kishida Y."/>
            <person name="Kiyokawa C."/>
            <person name="Kohara M."/>
            <person name="Matsumoto M."/>
            <person name="Matsuno A."/>
            <person name="Muraki A."/>
            <person name="Nakayama S."/>
            <person name="Nakazaki N."/>
            <person name="Shinpo S."/>
            <person name="Takeuchi C."/>
            <person name="Wada T."/>
            <person name="Watanabe A."/>
            <person name="Yamada M."/>
            <person name="Yasuda M."/>
            <person name="Tabata S."/>
        </authorList>
    </citation>
    <scope>NUCLEOTIDE SEQUENCE [LARGE SCALE GENOMIC DNA]</scope>
    <source>
        <strain>cv. Columbia</strain>
    </source>
</reference>
<reference evidence="1" key="1">
    <citation type="journal article" date="2000" name="DNA Res.">
        <title>Structural analysis of Arabidopsis thaliana chromosome 3. I. Sequence features of the regions of 4,504,864 bp covered by sixty P1 and TAC clones.</title>
        <authorList>
            <person name="Sato S."/>
            <person name="Nakamura Y."/>
            <person name="Kaneko T."/>
            <person name="Katoh T."/>
            <person name="Asamizu E."/>
            <person name="Tabata S."/>
        </authorList>
    </citation>
    <scope>NUCLEOTIDE SEQUENCE [LARGE SCALE GENOMIC DNA]</scope>
</reference>
<proteinExistence type="predicted"/>
<name>Q9LSF9_ARATH</name>
<accession>Q9LSF9</accession>
<dbReference type="EMBL" id="AB026647">
    <property type="protein sequence ID" value="BAB02076.1"/>
    <property type="molecule type" value="Genomic_DNA"/>
</dbReference>
<organism evidence="1">
    <name type="scientific">Arabidopsis thaliana</name>
    <name type="common">Mouse-ear cress</name>
    <dbReference type="NCBI Taxonomy" id="3702"/>
    <lineage>
        <taxon>Eukaryota</taxon>
        <taxon>Viridiplantae</taxon>
        <taxon>Streptophyta</taxon>
        <taxon>Embryophyta</taxon>
        <taxon>Tracheophyta</taxon>
        <taxon>Spermatophyta</taxon>
        <taxon>Magnoliopsida</taxon>
        <taxon>eudicotyledons</taxon>
        <taxon>Gunneridae</taxon>
        <taxon>Pentapetalae</taxon>
        <taxon>rosids</taxon>
        <taxon>malvids</taxon>
        <taxon>Brassicales</taxon>
        <taxon>Brassicaceae</taxon>
        <taxon>Camelineae</taxon>
        <taxon>Arabidopsis</taxon>
    </lineage>
</organism>
<dbReference type="AlphaFoldDB" id="Q9LSF9"/>
<evidence type="ECO:0000313" key="1">
    <source>
        <dbReference type="EMBL" id="BAB02076.1"/>
    </source>
</evidence>
<protein>
    <submittedName>
        <fullName evidence="1">Uncharacterized protein</fullName>
    </submittedName>
</protein>
<sequence length="42" mass="4963">MAQAPSSTAILRCILLEENRWFWEMLWRLESGMSSEICRMSV</sequence>